<keyword evidence="7 10" id="KW-0408">Iron</keyword>
<keyword evidence="10" id="KW-0963">Cytoplasm</keyword>
<dbReference type="InterPro" id="IPR013785">
    <property type="entry name" value="Aldolase_TIM"/>
</dbReference>
<feature type="domain" description="Radical SAM core" evidence="11">
    <location>
        <begin position="1"/>
        <end position="231"/>
    </location>
</feature>
<organism evidence="12 13">
    <name type="scientific">Fodinibius salipaludis</name>
    <dbReference type="NCBI Taxonomy" id="2032627"/>
    <lineage>
        <taxon>Bacteria</taxon>
        <taxon>Pseudomonadati</taxon>
        <taxon>Balneolota</taxon>
        <taxon>Balneolia</taxon>
        <taxon>Balneolales</taxon>
        <taxon>Balneolaceae</taxon>
        <taxon>Fodinibius</taxon>
    </lineage>
</organism>
<dbReference type="SFLD" id="SFLDF00562">
    <property type="entry name" value="HemN-like__clustered_with_heat"/>
    <property type="match status" value="1"/>
</dbReference>
<accession>A0A2A2GE48</accession>
<dbReference type="PANTHER" id="PTHR13932:SF5">
    <property type="entry name" value="RADICAL S-ADENOSYL METHIONINE DOMAIN-CONTAINING PROTEIN 1, MITOCHONDRIAL"/>
    <property type="match status" value="1"/>
</dbReference>
<dbReference type="InterPro" id="IPR007197">
    <property type="entry name" value="rSAM"/>
</dbReference>
<dbReference type="InterPro" id="IPR006638">
    <property type="entry name" value="Elp3/MiaA/NifB-like_rSAM"/>
</dbReference>
<dbReference type="GO" id="GO:0006779">
    <property type="term" value="P:porphyrin-containing compound biosynthetic process"/>
    <property type="evidence" value="ECO:0007669"/>
    <property type="project" value="InterPro"/>
</dbReference>
<evidence type="ECO:0000256" key="4">
    <source>
        <dbReference type="ARBA" id="ARBA00022617"/>
    </source>
</evidence>
<keyword evidence="13" id="KW-1185">Reference proteome</keyword>
<evidence type="ECO:0000256" key="5">
    <source>
        <dbReference type="ARBA" id="ARBA00022691"/>
    </source>
</evidence>
<dbReference type="GO" id="GO:0046872">
    <property type="term" value="F:metal ion binding"/>
    <property type="evidence" value="ECO:0007669"/>
    <property type="project" value="UniProtKB-UniRule"/>
</dbReference>
<dbReference type="SFLD" id="SFLDG01065">
    <property type="entry name" value="anaerobic_coproporphyrinogen-I"/>
    <property type="match status" value="1"/>
</dbReference>
<dbReference type="OrthoDB" id="9808022at2"/>
<evidence type="ECO:0000256" key="3">
    <source>
        <dbReference type="ARBA" id="ARBA00017228"/>
    </source>
</evidence>
<dbReference type="GO" id="GO:0004109">
    <property type="term" value="F:coproporphyrinogen oxidase activity"/>
    <property type="evidence" value="ECO:0007669"/>
    <property type="project" value="InterPro"/>
</dbReference>
<keyword evidence="6 10" id="KW-0479">Metal-binding</keyword>
<evidence type="ECO:0000256" key="8">
    <source>
        <dbReference type="ARBA" id="ARBA00023014"/>
    </source>
</evidence>
<evidence type="ECO:0000256" key="10">
    <source>
        <dbReference type="RuleBase" id="RU364116"/>
    </source>
</evidence>
<evidence type="ECO:0000259" key="11">
    <source>
        <dbReference type="PROSITE" id="PS51918"/>
    </source>
</evidence>
<dbReference type="SFLD" id="SFLDS00029">
    <property type="entry name" value="Radical_SAM"/>
    <property type="match status" value="1"/>
</dbReference>
<dbReference type="SFLD" id="SFLDG01082">
    <property type="entry name" value="B12-binding_domain_containing"/>
    <property type="match status" value="1"/>
</dbReference>
<evidence type="ECO:0000256" key="6">
    <source>
        <dbReference type="ARBA" id="ARBA00022723"/>
    </source>
</evidence>
<dbReference type="SMART" id="SM00729">
    <property type="entry name" value="Elp3"/>
    <property type="match status" value="1"/>
</dbReference>
<dbReference type="Proteomes" id="UP000218831">
    <property type="component" value="Unassembled WGS sequence"/>
</dbReference>
<keyword evidence="4 10" id="KW-0349">Heme</keyword>
<dbReference type="PANTHER" id="PTHR13932">
    <property type="entry name" value="COPROPORPHYRINIGEN III OXIDASE"/>
    <property type="match status" value="1"/>
</dbReference>
<dbReference type="InterPro" id="IPR058240">
    <property type="entry name" value="rSAM_sf"/>
</dbReference>
<dbReference type="GO" id="GO:0005737">
    <property type="term" value="C:cytoplasm"/>
    <property type="evidence" value="ECO:0007669"/>
    <property type="project" value="UniProtKB-SubCell"/>
</dbReference>
<dbReference type="Pfam" id="PF04055">
    <property type="entry name" value="Radical_SAM"/>
    <property type="match status" value="1"/>
</dbReference>
<evidence type="ECO:0000313" key="13">
    <source>
        <dbReference type="Proteomes" id="UP000218831"/>
    </source>
</evidence>
<gene>
    <name evidence="12" type="ORF">CK503_03030</name>
</gene>
<evidence type="ECO:0000256" key="2">
    <source>
        <dbReference type="ARBA" id="ARBA00006100"/>
    </source>
</evidence>
<reference evidence="12 13" key="1">
    <citation type="submission" date="2017-08" db="EMBL/GenBank/DDBJ databases">
        <title>Aliifodinibius alkalisoli sp. nov., isolated from saline alkaline soil.</title>
        <authorList>
            <person name="Liu D."/>
            <person name="Zhang G."/>
        </authorList>
    </citation>
    <scope>NUCLEOTIDE SEQUENCE [LARGE SCALE GENOMIC DNA]</scope>
    <source>
        <strain evidence="12 13">WN023</strain>
    </source>
</reference>
<dbReference type="SUPFAM" id="SSF102114">
    <property type="entry name" value="Radical SAM enzymes"/>
    <property type="match status" value="1"/>
</dbReference>
<dbReference type="AlphaFoldDB" id="A0A2A2GE48"/>
<dbReference type="RefSeq" id="WP_095605313.1">
    <property type="nucleotide sequence ID" value="NZ_NSKE01000002.1"/>
</dbReference>
<dbReference type="EMBL" id="NSKE01000002">
    <property type="protein sequence ID" value="PAU95187.1"/>
    <property type="molecule type" value="Genomic_DNA"/>
</dbReference>
<keyword evidence="8 10" id="KW-0411">Iron-sulfur</keyword>
<comment type="subcellular location">
    <subcellularLocation>
        <location evidence="10">Cytoplasm</location>
    </subcellularLocation>
</comment>
<comment type="caution">
    <text evidence="12">The sequence shown here is derived from an EMBL/GenBank/DDBJ whole genome shotgun (WGS) entry which is preliminary data.</text>
</comment>
<dbReference type="NCBIfam" id="TIGR00539">
    <property type="entry name" value="hemN_rel"/>
    <property type="match status" value="1"/>
</dbReference>
<keyword evidence="9 10" id="KW-0143">Chaperone</keyword>
<keyword evidence="5 10" id="KW-0949">S-adenosyl-L-methionine</keyword>
<dbReference type="Gene3D" id="3.20.20.70">
    <property type="entry name" value="Aldolase class I"/>
    <property type="match status" value="1"/>
</dbReference>
<keyword evidence="10" id="KW-0004">4Fe-4S</keyword>
<proteinExistence type="inferred from homology"/>
<protein>
    <recommendedName>
        <fullName evidence="3 10">Heme chaperone HemW</fullName>
    </recommendedName>
</protein>
<evidence type="ECO:0000313" key="12">
    <source>
        <dbReference type="EMBL" id="PAU95187.1"/>
    </source>
</evidence>
<dbReference type="PROSITE" id="PS51918">
    <property type="entry name" value="RADICAL_SAM"/>
    <property type="match status" value="1"/>
</dbReference>
<dbReference type="CDD" id="cd01335">
    <property type="entry name" value="Radical_SAM"/>
    <property type="match status" value="1"/>
</dbReference>
<name>A0A2A2GE48_9BACT</name>
<evidence type="ECO:0000256" key="7">
    <source>
        <dbReference type="ARBA" id="ARBA00023004"/>
    </source>
</evidence>
<dbReference type="Pfam" id="PF06969">
    <property type="entry name" value="HemN_C"/>
    <property type="match status" value="1"/>
</dbReference>
<dbReference type="InterPro" id="IPR010723">
    <property type="entry name" value="HemN_C"/>
</dbReference>
<comment type="cofactor">
    <cofactor evidence="1">
        <name>[4Fe-4S] cluster</name>
        <dbReference type="ChEBI" id="CHEBI:49883"/>
    </cofactor>
</comment>
<dbReference type="InterPro" id="IPR004559">
    <property type="entry name" value="HemW-like"/>
</dbReference>
<comment type="function">
    <text evidence="10">Probably acts as a heme chaperone, transferring heme to an unknown acceptor. Binds one molecule of heme per monomer, possibly covalently. Binds 1 [4Fe-4S] cluster. The cluster is coordinated with 3 cysteines and an exchangeable S-adenosyl-L-methionine.</text>
</comment>
<evidence type="ECO:0000256" key="9">
    <source>
        <dbReference type="ARBA" id="ARBA00023186"/>
    </source>
</evidence>
<dbReference type="SFLD" id="SFLDF00288">
    <property type="entry name" value="HemN-like__clustered_with_nucl"/>
    <property type="match status" value="1"/>
</dbReference>
<dbReference type="GO" id="GO:0051539">
    <property type="term" value="F:4 iron, 4 sulfur cluster binding"/>
    <property type="evidence" value="ECO:0007669"/>
    <property type="project" value="UniProtKB-UniRule"/>
</dbReference>
<sequence>MSGIYIHIPFCKQACSYCDFYFVTRTSEREHFVERLVEDIKSYRDSRFARERVETIYFGGGTPSLLEPAQLEQIMKALYDVFDIGEQEITLEMNPDDVSAPFLADLKSLGISRASMGVQSFEPDLLEFMHRAHSSEEALQCLELLSASDFNSFTVDLIYGNPGQSVEQLERDVKKLLEFNPPHISAYSLTIEPKTRLGKQVELGRIAPPEDDKVAKHFDIINQLFSSQGIERYEVSNYSIPGKEAIHNSNYWEHENYLGLGPGAHSFWWDDKAERWENEKDLRKYLRDEDHPEKEVLSLKQLAEERLMMGLRTKKGVRVAELSEQYDYELSDRQLNYLENREQEGKVNVDERIILTDEGIKIADAIILDLVTLH</sequence>
<evidence type="ECO:0000256" key="1">
    <source>
        <dbReference type="ARBA" id="ARBA00001966"/>
    </source>
</evidence>
<dbReference type="InterPro" id="IPR034505">
    <property type="entry name" value="Coproporphyrinogen-III_oxidase"/>
</dbReference>
<comment type="similarity">
    <text evidence="2">Belongs to the anaerobic coproporphyrinogen-III oxidase family. HemW subfamily.</text>
</comment>